<evidence type="ECO:0000313" key="2">
    <source>
        <dbReference type="EMBL" id="ETL38251.1"/>
    </source>
</evidence>
<feature type="compositionally biased region" description="Basic and acidic residues" evidence="1">
    <location>
        <begin position="24"/>
        <end position="40"/>
    </location>
</feature>
<feature type="compositionally biased region" description="Acidic residues" evidence="1">
    <location>
        <begin position="41"/>
        <end position="52"/>
    </location>
</feature>
<protein>
    <submittedName>
        <fullName evidence="2">Uncharacterized protein</fullName>
    </submittedName>
</protein>
<feature type="region of interest" description="Disordered" evidence="1">
    <location>
        <begin position="1"/>
        <end position="59"/>
    </location>
</feature>
<proteinExistence type="predicted"/>
<sequence length="59" mass="6947">MDEDEMMDEDDSEEETTGRATIVRAERQQRDEDPFTRDIDSGDDSMEMEEELPPPSNWH</sequence>
<dbReference type="Proteomes" id="UP000053864">
    <property type="component" value="Unassembled WGS sequence"/>
</dbReference>
<evidence type="ECO:0000256" key="1">
    <source>
        <dbReference type="SAM" id="MobiDB-lite"/>
    </source>
</evidence>
<dbReference type="AlphaFoldDB" id="W2IVV6"/>
<organism evidence="2">
    <name type="scientific">Phytophthora nicotianae</name>
    <name type="common">Potato buckeye rot agent</name>
    <name type="synonym">Phytophthora parasitica</name>
    <dbReference type="NCBI Taxonomy" id="4792"/>
    <lineage>
        <taxon>Eukaryota</taxon>
        <taxon>Sar</taxon>
        <taxon>Stramenopiles</taxon>
        <taxon>Oomycota</taxon>
        <taxon>Peronosporomycetes</taxon>
        <taxon>Peronosporales</taxon>
        <taxon>Peronosporaceae</taxon>
        <taxon>Phytophthora</taxon>
    </lineage>
</organism>
<accession>W2IVV6</accession>
<dbReference type="EMBL" id="KI673357">
    <property type="protein sequence ID" value="ETL38251.1"/>
    <property type="molecule type" value="Genomic_DNA"/>
</dbReference>
<gene>
    <name evidence="2" type="ORF">L916_10147</name>
</gene>
<name>W2IVV6_PHYNI</name>
<feature type="compositionally biased region" description="Acidic residues" evidence="1">
    <location>
        <begin position="1"/>
        <end position="15"/>
    </location>
</feature>
<reference evidence="2" key="1">
    <citation type="submission" date="2013-11" db="EMBL/GenBank/DDBJ databases">
        <title>The Genome Sequence of Phytophthora parasitica CJ05E6.</title>
        <authorList>
            <consortium name="The Broad Institute Genomics Platform"/>
            <person name="Russ C."/>
            <person name="Tyler B."/>
            <person name="Panabieres F."/>
            <person name="Shan W."/>
            <person name="Tripathy S."/>
            <person name="Grunwald N."/>
            <person name="Machado M."/>
            <person name="Johnson C.S."/>
            <person name="Arredondo F."/>
            <person name="Hong C."/>
            <person name="Coffey M."/>
            <person name="Young S.K."/>
            <person name="Zeng Q."/>
            <person name="Gargeya S."/>
            <person name="Fitzgerald M."/>
            <person name="Abouelleil A."/>
            <person name="Alvarado L."/>
            <person name="Chapman S.B."/>
            <person name="Gainer-Dewar J."/>
            <person name="Goldberg J."/>
            <person name="Griggs A."/>
            <person name="Gujja S."/>
            <person name="Hansen M."/>
            <person name="Howarth C."/>
            <person name="Imamovic A."/>
            <person name="Ireland A."/>
            <person name="Larimer J."/>
            <person name="McCowan C."/>
            <person name="Murphy C."/>
            <person name="Pearson M."/>
            <person name="Poon T.W."/>
            <person name="Priest M."/>
            <person name="Roberts A."/>
            <person name="Saif S."/>
            <person name="Shea T."/>
            <person name="Sykes S."/>
            <person name="Wortman J."/>
            <person name="Nusbaum C."/>
            <person name="Birren B."/>
        </authorList>
    </citation>
    <scope>NUCLEOTIDE SEQUENCE [LARGE SCALE GENOMIC DNA]</scope>
    <source>
        <strain evidence="2">CJ05E6</strain>
    </source>
</reference>